<reference evidence="1" key="1">
    <citation type="submission" date="2022-06" db="EMBL/GenBank/DDBJ databases">
        <title>Amycolatopsis iheyaensis sp. nov., a new species of the genus Amycolatopsis isolated from soil in Iheya island, Japan.</title>
        <authorList>
            <person name="Ngamcharungchit C."/>
            <person name="Kanto H."/>
            <person name="Take A."/>
            <person name="Intra B."/>
            <person name="Matsumoto A."/>
            <person name="Panbangred W."/>
            <person name="Inahashi Y."/>
        </authorList>
    </citation>
    <scope>NUCLEOTIDE SEQUENCE</scope>
    <source>
        <strain evidence="1">OK19-0408</strain>
    </source>
</reference>
<organism evidence="1 2">
    <name type="scientific">Amycolatopsis iheyensis</name>
    <dbReference type="NCBI Taxonomy" id="2945988"/>
    <lineage>
        <taxon>Bacteria</taxon>
        <taxon>Bacillati</taxon>
        <taxon>Actinomycetota</taxon>
        <taxon>Actinomycetes</taxon>
        <taxon>Pseudonocardiales</taxon>
        <taxon>Pseudonocardiaceae</taxon>
        <taxon>Amycolatopsis</taxon>
    </lineage>
</organism>
<accession>A0A9X2SN54</accession>
<sequence>MSHDVDDDASKPAVRTPEQEAGRIAEAFDFYDRGKHWEIAGERRAEDSPYGTAHVCRVVPARVLHVIGASEMAEQLRHLYGSGAVTGWTLQPMPETRTSLHTVKQAILRAADGLGRGYTQLSRGGFTCTEEVQACPDTAILGVPNIGPSTLDIIRSVLPYLGPDPAELTAELADADGGTDASPQTARVGGLFTLATRARYPRLVEQLAASRMPHAALAKIADALNSEPLPLADPMVDLLLDTAGLRRILEIYRTTHVEH</sequence>
<keyword evidence="2" id="KW-1185">Reference proteome</keyword>
<dbReference type="Proteomes" id="UP001144096">
    <property type="component" value="Unassembled WGS sequence"/>
</dbReference>
<proteinExistence type="predicted"/>
<comment type="caution">
    <text evidence="1">The sequence shown here is derived from an EMBL/GenBank/DDBJ whole genome shotgun (WGS) entry which is preliminary data.</text>
</comment>
<evidence type="ECO:0000313" key="2">
    <source>
        <dbReference type="Proteomes" id="UP001144096"/>
    </source>
</evidence>
<protein>
    <submittedName>
        <fullName evidence="1">Uncharacterized protein</fullName>
    </submittedName>
</protein>
<gene>
    <name evidence="1" type="ORF">M8542_36670</name>
</gene>
<dbReference type="AlphaFoldDB" id="A0A9X2SN54"/>
<dbReference type="EMBL" id="JAMXQV010000024">
    <property type="protein sequence ID" value="MCR6488379.1"/>
    <property type="molecule type" value="Genomic_DNA"/>
</dbReference>
<name>A0A9X2SN54_9PSEU</name>
<evidence type="ECO:0000313" key="1">
    <source>
        <dbReference type="EMBL" id="MCR6488379.1"/>
    </source>
</evidence>
<dbReference type="RefSeq" id="WP_257924938.1">
    <property type="nucleotide sequence ID" value="NZ_JAMXQV010000024.1"/>
</dbReference>